<dbReference type="EMBL" id="MDCJ01000006">
    <property type="protein sequence ID" value="ODS09649.1"/>
    <property type="molecule type" value="Genomic_DNA"/>
</dbReference>
<dbReference type="Pfam" id="PF04335">
    <property type="entry name" value="VirB8"/>
    <property type="match status" value="1"/>
</dbReference>
<evidence type="ECO:0000313" key="7">
    <source>
        <dbReference type="EMBL" id="ODS09649.1"/>
    </source>
</evidence>
<evidence type="ECO:0000256" key="3">
    <source>
        <dbReference type="ARBA" id="ARBA00022989"/>
    </source>
</evidence>
<organism evidence="7 8">
    <name type="scientific">Vibrio scophthalmi</name>
    <dbReference type="NCBI Taxonomy" id="45658"/>
    <lineage>
        <taxon>Bacteria</taxon>
        <taxon>Pseudomonadati</taxon>
        <taxon>Pseudomonadota</taxon>
        <taxon>Gammaproteobacteria</taxon>
        <taxon>Vibrionales</taxon>
        <taxon>Vibrionaceae</taxon>
        <taxon>Vibrio</taxon>
    </lineage>
</organism>
<accession>A0A1E3WIX6</accession>
<comment type="caution">
    <text evidence="7">The sequence shown here is derived from an EMBL/GenBank/DDBJ whole genome shotgun (WGS) entry which is preliminary data.</text>
</comment>
<evidence type="ECO:0000256" key="1">
    <source>
        <dbReference type="ARBA" id="ARBA00004167"/>
    </source>
</evidence>
<keyword evidence="3 5" id="KW-1133">Transmembrane helix</keyword>
<dbReference type="GO" id="GO:0016020">
    <property type="term" value="C:membrane"/>
    <property type="evidence" value="ECO:0007669"/>
    <property type="project" value="UniProtKB-SubCell"/>
</dbReference>
<name>A0A1E3WIX6_9VIBR</name>
<dbReference type="RefSeq" id="WP_069447494.1">
    <property type="nucleotide sequence ID" value="NZ_MDCJ01000006.1"/>
</dbReference>
<sequence length="213" mass="24870">MSGEPADKEYTKRYELQVMLISNITLLILLVVFIYLYVGEFQKKAQIEPVFLRFDSATHQVVEVERGNLPVEKQTLLRSSILREFVKDYLTVNHIDESKRFARIKARSSEDVFAEFEDLFELETEDGRANRNSPLNNPDYFSKIEIIRDVPVTSKSIQVYFYKTETINGFEGKPVRYAALISYDYRPVSVELKDKYLNIDGITVTNFLVQREE</sequence>
<dbReference type="CDD" id="cd16424">
    <property type="entry name" value="VirB8"/>
    <property type="match status" value="1"/>
</dbReference>
<dbReference type="SUPFAM" id="SSF54427">
    <property type="entry name" value="NTF2-like"/>
    <property type="match status" value="1"/>
</dbReference>
<proteinExistence type="predicted"/>
<keyword evidence="2 5" id="KW-0812">Transmembrane</keyword>
<evidence type="ECO:0000256" key="5">
    <source>
        <dbReference type="SAM" id="Phobius"/>
    </source>
</evidence>
<comment type="subcellular location">
    <subcellularLocation>
        <location evidence="1">Membrane</location>
        <topology evidence="1">Single-pass membrane protein</topology>
    </subcellularLocation>
</comment>
<gene>
    <name evidence="7" type="ORF">VSF3289_03313</name>
</gene>
<evidence type="ECO:0000256" key="4">
    <source>
        <dbReference type="ARBA" id="ARBA00023136"/>
    </source>
</evidence>
<dbReference type="Proteomes" id="UP000095131">
    <property type="component" value="Unassembled WGS sequence"/>
</dbReference>
<keyword evidence="4 5" id="KW-0472">Membrane</keyword>
<reference evidence="7 8" key="1">
    <citation type="submission" date="2016-08" db="EMBL/GenBank/DDBJ databases">
        <title>Genome sequencing of Vibrio scophthalmi strain FP3289, an isolated from Paralichthys olivaceus.</title>
        <authorList>
            <person name="Han H.-J."/>
        </authorList>
    </citation>
    <scope>NUCLEOTIDE SEQUENCE [LARGE SCALE GENOMIC DNA]</scope>
    <source>
        <strain evidence="7 8">FP3289</strain>
    </source>
</reference>
<dbReference type="Gene3D" id="3.10.450.230">
    <property type="entry name" value="VirB8 protein"/>
    <property type="match status" value="1"/>
</dbReference>
<dbReference type="InterPro" id="IPR007430">
    <property type="entry name" value="VirB8"/>
</dbReference>
<evidence type="ECO:0000313" key="8">
    <source>
        <dbReference type="Proteomes" id="UP000095131"/>
    </source>
</evidence>
<protein>
    <recommendedName>
        <fullName evidence="6">Bacterial virulence protein VirB8 domain-containing protein</fullName>
    </recommendedName>
</protein>
<evidence type="ECO:0000259" key="6">
    <source>
        <dbReference type="Pfam" id="PF04335"/>
    </source>
</evidence>
<feature type="transmembrane region" description="Helical" evidence="5">
    <location>
        <begin position="20"/>
        <end position="38"/>
    </location>
</feature>
<dbReference type="InterPro" id="IPR032710">
    <property type="entry name" value="NTF2-like_dom_sf"/>
</dbReference>
<feature type="domain" description="Bacterial virulence protein VirB8" evidence="6">
    <location>
        <begin position="21"/>
        <end position="212"/>
    </location>
</feature>
<dbReference type="AlphaFoldDB" id="A0A1E3WIX6"/>
<evidence type="ECO:0000256" key="2">
    <source>
        <dbReference type="ARBA" id="ARBA00022692"/>
    </source>
</evidence>